<sequence length="175" mass="20376">MKWILVIVVSFSLIISFVCISTSRCYNVDVYAFIIAVLTLLVTLLIGFQIYNAIEVNKKLNEMQRIAAKAAYKENERYNHTTIAVVYYITAIDCYKRQNISEKTVDGLFCCIEEALKGKFQFPIDMSISYMLDNMPSNNFLIQKSKKEIYMRILYKINNDRVQELITKINSAYEK</sequence>
<evidence type="ECO:0008006" key="3">
    <source>
        <dbReference type="Google" id="ProtNLM"/>
    </source>
</evidence>
<keyword evidence="1" id="KW-1133">Transmembrane helix</keyword>
<reference evidence="2" key="1">
    <citation type="submission" date="2019-11" db="EMBL/GenBank/DDBJ databases">
        <authorList>
            <person name="Feng L."/>
        </authorList>
    </citation>
    <scope>NUCLEOTIDE SEQUENCE</scope>
    <source>
        <strain evidence="2">PclaraLFYP37</strain>
    </source>
</reference>
<dbReference type="AlphaFoldDB" id="A0A6N3ESG0"/>
<accession>A0A6N3ESG0</accession>
<proteinExistence type="predicted"/>
<name>A0A6N3ESG0_9BACT</name>
<protein>
    <recommendedName>
        <fullName evidence="3">DUF4760 domain-containing protein</fullName>
    </recommendedName>
</protein>
<evidence type="ECO:0000256" key="1">
    <source>
        <dbReference type="SAM" id="Phobius"/>
    </source>
</evidence>
<keyword evidence="1" id="KW-0812">Transmembrane</keyword>
<evidence type="ECO:0000313" key="2">
    <source>
        <dbReference type="EMBL" id="VYU44556.1"/>
    </source>
</evidence>
<dbReference type="EMBL" id="CACRUT010000016">
    <property type="protein sequence ID" value="VYU44556.1"/>
    <property type="molecule type" value="Genomic_DNA"/>
</dbReference>
<gene>
    <name evidence="2" type="ORF">PCLFYP37_02925</name>
</gene>
<dbReference type="RefSeq" id="WP_412443279.1">
    <property type="nucleotide sequence ID" value="NZ_CACRUT010000016.1"/>
</dbReference>
<feature type="transmembrane region" description="Helical" evidence="1">
    <location>
        <begin position="31"/>
        <end position="54"/>
    </location>
</feature>
<organism evidence="2">
    <name type="scientific">Paraprevotella clara</name>
    <dbReference type="NCBI Taxonomy" id="454154"/>
    <lineage>
        <taxon>Bacteria</taxon>
        <taxon>Pseudomonadati</taxon>
        <taxon>Bacteroidota</taxon>
        <taxon>Bacteroidia</taxon>
        <taxon>Bacteroidales</taxon>
        <taxon>Prevotellaceae</taxon>
        <taxon>Paraprevotella</taxon>
    </lineage>
</organism>
<keyword evidence="1" id="KW-0472">Membrane</keyword>